<evidence type="ECO:0000313" key="1">
    <source>
        <dbReference type="EMBL" id="CAB4306316.1"/>
    </source>
</evidence>
<evidence type="ECO:0000313" key="2">
    <source>
        <dbReference type="Proteomes" id="UP000507245"/>
    </source>
</evidence>
<protein>
    <submittedName>
        <fullName evidence="1">Uncharacterized protein</fullName>
    </submittedName>
</protein>
<proteinExistence type="predicted"/>
<keyword evidence="2" id="KW-1185">Reference proteome</keyword>
<reference evidence="2" key="1">
    <citation type="journal article" date="2020" name="Genome Biol.">
        <title>Gamete binning: chromosome-level and haplotype-resolved genome assembly enabled by high-throughput single-cell sequencing of gamete genomes.</title>
        <authorList>
            <person name="Campoy J.A."/>
            <person name="Sun H."/>
            <person name="Goel M."/>
            <person name="Jiao W.-B."/>
            <person name="Folz-Donahue K."/>
            <person name="Wang N."/>
            <person name="Rubio M."/>
            <person name="Liu C."/>
            <person name="Kukat C."/>
            <person name="Ruiz D."/>
            <person name="Huettel B."/>
            <person name="Schneeberger K."/>
        </authorList>
    </citation>
    <scope>NUCLEOTIDE SEQUENCE [LARGE SCALE GENOMIC DNA]</scope>
    <source>
        <strain evidence="2">cv. Rojo Pasion</strain>
    </source>
</reference>
<accession>A0A6J5WX27</accession>
<organism evidence="1 2">
    <name type="scientific">Prunus armeniaca</name>
    <name type="common">Apricot</name>
    <name type="synonym">Armeniaca vulgaris</name>
    <dbReference type="NCBI Taxonomy" id="36596"/>
    <lineage>
        <taxon>Eukaryota</taxon>
        <taxon>Viridiplantae</taxon>
        <taxon>Streptophyta</taxon>
        <taxon>Embryophyta</taxon>
        <taxon>Tracheophyta</taxon>
        <taxon>Spermatophyta</taxon>
        <taxon>Magnoliopsida</taxon>
        <taxon>eudicotyledons</taxon>
        <taxon>Gunneridae</taxon>
        <taxon>Pentapetalae</taxon>
        <taxon>rosids</taxon>
        <taxon>fabids</taxon>
        <taxon>Rosales</taxon>
        <taxon>Rosaceae</taxon>
        <taxon>Amygdaloideae</taxon>
        <taxon>Amygdaleae</taxon>
        <taxon>Prunus</taxon>
    </lineage>
</organism>
<dbReference type="OrthoDB" id="674184at2759"/>
<dbReference type="Proteomes" id="UP000507245">
    <property type="component" value="Unassembled WGS sequence"/>
</dbReference>
<sequence length="107" mass="12166">MDVYRDVDMDVVAGNNGKWCLAGRVILPARYVSGQSVDQVMDTSKTMEVLAFDPNNEDILYLEITQHIVMCNIREERLTEADTNTYSTQIGLLLLLEFPPAPCNEYY</sequence>
<dbReference type="AlphaFoldDB" id="A0A6J5WX27"/>
<dbReference type="EMBL" id="CAEKKB010000004">
    <property type="protein sequence ID" value="CAB4306316.1"/>
    <property type="molecule type" value="Genomic_DNA"/>
</dbReference>
<gene>
    <name evidence="1" type="ORF">ORAREDHAP_LOCUS24510</name>
</gene>
<name>A0A6J5WX27_PRUAR</name>